<evidence type="ECO:0000313" key="2">
    <source>
        <dbReference type="EMBL" id="AZQ11809.1"/>
    </source>
</evidence>
<dbReference type="RefSeq" id="WP_257791720.1">
    <property type="nucleotide sequence ID" value="NZ_CP020373.1"/>
</dbReference>
<evidence type="ECO:0000313" key="3">
    <source>
        <dbReference type="Proteomes" id="UP000278437"/>
    </source>
</evidence>
<reference evidence="3" key="1">
    <citation type="submission" date="2017-03" db="EMBL/GenBank/DDBJ databases">
        <title>Full genome sequence of a non-lethal Shewanella isolate that potentiates virulence of Vibio parahaemolyticus causing acute hepatopancreatic necrosis disease (AHPND) in shrimp.</title>
        <authorList>
            <person name="Prachumwat A."/>
            <person name="Sritunyalucksana K."/>
        </authorList>
    </citation>
    <scope>NUCLEOTIDE SEQUENCE [LARGE SCALE GENOMIC DNA]</scope>
    <source>
        <strain evidence="3">TH2012</strain>
    </source>
</reference>
<name>A0ABM7DQ48_9GAMM</name>
<dbReference type="Proteomes" id="UP000278437">
    <property type="component" value="Chromosome"/>
</dbReference>
<organism evidence="2 3">
    <name type="scientific">Shewanella khirikhana</name>
    <dbReference type="NCBI Taxonomy" id="1965282"/>
    <lineage>
        <taxon>Bacteria</taxon>
        <taxon>Pseudomonadati</taxon>
        <taxon>Pseudomonadota</taxon>
        <taxon>Gammaproteobacteria</taxon>
        <taxon>Alteromonadales</taxon>
        <taxon>Shewanellaceae</taxon>
        <taxon>Shewanella</taxon>
    </lineage>
</organism>
<keyword evidence="3" id="KW-1185">Reference proteome</keyword>
<dbReference type="EMBL" id="CP020373">
    <property type="protein sequence ID" value="AZQ11809.1"/>
    <property type="molecule type" value="Genomic_DNA"/>
</dbReference>
<sequence>MNYRLIKQIPDFALSGLMLGISLLIQALAVGMIEFNELGLWLLR</sequence>
<accession>A0ABM7DQ48</accession>
<evidence type="ECO:0000256" key="1">
    <source>
        <dbReference type="SAM" id="Phobius"/>
    </source>
</evidence>
<gene>
    <name evidence="2" type="ORF">STH12_02740</name>
</gene>
<feature type="transmembrane region" description="Helical" evidence="1">
    <location>
        <begin position="12"/>
        <end position="33"/>
    </location>
</feature>
<keyword evidence="1" id="KW-0812">Transmembrane</keyword>
<keyword evidence="1" id="KW-0472">Membrane</keyword>
<proteinExistence type="predicted"/>
<protein>
    <submittedName>
        <fullName evidence="2">Uncharacterized protein</fullName>
    </submittedName>
</protein>
<keyword evidence="1" id="KW-1133">Transmembrane helix</keyword>